<proteinExistence type="predicted"/>
<feature type="transmembrane region" description="Helical" evidence="1">
    <location>
        <begin position="211"/>
        <end position="229"/>
    </location>
</feature>
<feature type="transmembrane region" description="Helical" evidence="1">
    <location>
        <begin position="179"/>
        <end position="199"/>
    </location>
</feature>
<dbReference type="Proteomes" id="UP000377595">
    <property type="component" value="Unassembled WGS sequence"/>
</dbReference>
<name>A0A5M3XVN7_9ACTN</name>
<sequence>MAMVACVFAIATAIGVVALAAFLFRKLDRGSDDRDPGGPTVGHAGAMLSALFLLVFAIAIIVPWTTADSARQNTYTESQAAVEAYWAASALPFPTAGLVQTELRDYVGFVIDEEWRVMAKGNLSPEGSTRLNTLRTQVASLETTAGATEDAKMAVLEQVQNLTSARRQRAADAQATPPTGILVLTVVTGLLVLLFPFMAGARPRGATLVPLLAMAALLGVGVFLTFDIVRVFDGGLAVRPDAFSAALQEFQRISGIG</sequence>
<feature type="transmembrane region" description="Helical" evidence="1">
    <location>
        <begin position="44"/>
        <end position="64"/>
    </location>
</feature>
<keyword evidence="1" id="KW-1133">Transmembrane helix</keyword>
<evidence type="ECO:0000313" key="2">
    <source>
        <dbReference type="EMBL" id="GES25245.1"/>
    </source>
</evidence>
<evidence type="ECO:0000313" key="3">
    <source>
        <dbReference type="Proteomes" id="UP000377595"/>
    </source>
</evidence>
<evidence type="ECO:0000256" key="1">
    <source>
        <dbReference type="SAM" id="Phobius"/>
    </source>
</evidence>
<accession>A0A5M3XVN7</accession>
<dbReference type="AlphaFoldDB" id="A0A5M3XVN7"/>
<organism evidence="2 3">
    <name type="scientific">Acrocarpospora pleiomorpha</name>
    <dbReference type="NCBI Taxonomy" id="90975"/>
    <lineage>
        <taxon>Bacteria</taxon>
        <taxon>Bacillati</taxon>
        <taxon>Actinomycetota</taxon>
        <taxon>Actinomycetes</taxon>
        <taxon>Streptosporangiales</taxon>
        <taxon>Streptosporangiaceae</taxon>
        <taxon>Acrocarpospora</taxon>
    </lineage>
</organism>
<dbReference type="InterPro" id="IPR025333">
    <property type="entry name" value="DUF4239"/>
</dbReference>
<comment type="caution">
    <text evidence="2">The sequence shown here is derived from an EMBL/GenBank/DDBJ whole genome shotgun (WGS) entry which is preliminary data.</text>
</comment>
<gene>
    <name evidence="2" type="ORF">Aple_081440</name>
</gene>
<reference evidence="2 3" key="1">
    <citation type="submission" date="2019-10" db="EMBL/GenBank/DDBJ databases">
        <title>Whole genome shotgun sequence of Acrocarpospora pleiomorpha NBRC 16267.</title>
        <authorList>
            <person name="Ichikawa N."/>
            <person name="Kimura A."/>
            <person name="Kitahashi Y."/>
            <person name="Komaki H."/>
            <person name="Oguchi A."/>
        </authorList>
    </citation>
    <scope>NUCLEOTIDE SEQUENCE [LARGE SCALE GENOMIC DNA]</scope>
    <source>
        <strain evidence="2 3">NBRC 16267</strain>
    </source>
</reference>
<protein>
    <recommendedName>
        <fullName evidence="4">DUF4239 domain-containing protein</fullName>
    </recommendedName>
</protein>
<keyword evidence="1" id="KW-0472">Membrane</keyword>
<dbReference type="EMBL" id="BLAF01000064">
    <property type="protein sequence ID" value="GES25245.1"/>
    <property type="molecule type" value="Genomic_DNA"/>
</dbReference>
<keyword evidence="3" id="KW-1185">Reference proteome</keyword>
<dbReference type="Pfam" id="PF14023">
    <property type="entry name" value="Bestrophin-like"/>
    <property type="match status" value="1"/>
</dbReference>
<keyword evidence="1" id="KW-0812">Transmembrane</keyword>
<evidence type="ECO:0008006" key="4">
    <source>
        <dbReference type="Google" id="ProtNLM"/>
    </source>
</evidence>